<proteinExistence type="predicted"/>
<dbReference type="AlphaFoldDB" id="A0A9W9SKJ0"/>
<comment type="caution">
    <text evidence="2">The sequence shown here is derived from an EMBL/GenBank/DDBJ whole genome shotgun (WGS) entry which is preliminary data.</text>
</comment>
<keyword evidence="3" id="KW-1185">Reference proteome</keyword>
<dbReference type="GeneID" id="81434792"/>
<dbReference type="EMBL" id="JAPZBS010000002">
    <property type="protein sequence ID" value="KAJ5380256.1"/>
    <property type="molecule type" value="Genomic_DNA"/>
</dbReference>
<sequence length="109" mass="12209">MSNPIEREAEDSYERDNDPSPVTGSVADNSWAGEPNPDLQDTVPVQSDEQPVEDPIQPPYSNSDQQLEQDEREAVDQSNVLRGERLRHAKPTTSNRYNEGPDESDLPSM</sequence>
<feature type="compositionally biased region" description="Basic and acidic residues" evidence="1">
    <location>
        <begin position="1"/>
        <end position="18"/>
    </location>
</feature>
<evidence type="ECO:0000313" key="3">
    <source>
        <dbReference type="Proteomes" id="UP001147782"/>
    </source>
</evidence>
<organism evidence="2 3">
    <name type="scientific">Penicillium cataractarum</name>
    <dbReference type="NCBI Taxonomy" id="2100454"/>
    <lineage>
        <taxon>Eukaryota</taxon>
        <taxon>Fungi</taxon>
        <taxon>Dikarya</taxon>
        <taxon>Ascomycota</taxon>
        <taxon>Pezizomycotina</taxon>
        <taxon>Eurotiomycetes</taxon>
        <taxon>Eurotiomycetidae</taxon>
        <taxon>Eurotiales</taxon>
        <taxon>Aspergillaceae</taxon>
        <taxon>Penicillium</taxon>
    </lineage>
</organism>
<name>A0A9W9SKJ0_9EURO</name>
<evidence type="ECO:0008006" key="4">
    <source>
        <dbReference type="Google" id="ProtNLM"/>
    </source>
</evidence>
<accession>A0A9W9SKJ0</accession>
<dbReference type="RefSeq" id="XP_056557827.1">
    <property type="nucleotide sequence ID" value="XM_056695615.1"/>
</dbReference>
<evidence type="ECO:0000313" key="2">
    <source>
        <dbReference type="EMBL" id="KAJ5380256.1"/>
    </source>
</evidence>
<reference evidence="2" key="2">
    <citation type="journal article" date="2023" name="IMA Fungus">
        <title>Comparative genomic study of the Penicillium genus elucidates a diverse pangenome and 15 lateral gene transfer events.</title>
        <authorList>
            <person name="Petersen C."/>
            <person name="Sorensen T."/>
            <person name="Nielsen M.R."/>
            <person name="Sondergaard T.E."/>
            <person name="Sorensen J.L."/>
            <person name="Fitzpatrick D.A."/>
            <person name="Frisvad J.C."/>
            <person name="Nielsen K.L."/>
        </authorList>
    </citation>
    <scope>NUCLEOTIDE SEQUENCE</scope>
    <source>
        <strain evidence="2">IBT 29864</strain>
    </source>
</reference>
<feature type="compositionally biased region" description="Acidic residues" evidence="1">
    <location>
        <begin position="100"/>
        <end position="109"/>
    </location>
</feature>
<dbReference type="OrthoDB" id="4357148at2759"/>
<gene>
    <name evidence="2" type="ORF">N7496_002684</name>
</gene>
<feature type="region of interest" description="Disordered" evidence="1">
    <location>
        <begin position="1"/>
        <end position="109"/>
    </location>
</feature>
<reference evidence="2" key="1">
    <citation type="submission" date="2022-11" db="EMBL/GenBank/DDBJ databases">
        <authorList>
            <person name="Petersen C."/>
        </authorList>
    </citation>
    <scope>NUCLEOTIDE SEQUENCE</scope>
    <source>
        <strain evidence="2">IBT 29864</strain>
    </source>
</reference>
<evidence type="ECO:0000256" key="1">
    <source>
        <dbReference type="SAM" id="MobiDB-lite"/>
    </source>
</evidence>
<dbReference type="Proteomes" id="UP001147782">
    <property type="component" value="Unassembled WGS sequence"/>
</dbReference>
<protein>
    <recommendedName>
        <fullName evidence="4">Histone chaperone domain-containing protein</fullName>
    </recommendedName>
</protein>